<evidence type="ECO:0000256" key="2">
    <source>
        <dbReference type="ARBA" id="ARBA00022723"/>
    </source>
</evidence>
<keyword evidence="2" id="KW-0479">Metal-binding</keyword>
<dbReference type="InterPro" id="IPR007219">
    <property type="entry name" value="XnlR_reg_dom"/>
</dbReference>
<feature type="region of interest" description="Disordered" evidence="9">
    <location>
        <begin position="644"/>
        <end position="671"/>
    </location>
</feature>
<feature type="domain" description="Zn(2)-C6 fungal-type" evidence="10">
    <location>
        <begin position="14"/>
        <end position="44"/>
    </location>
</feature>
<organism evidence="11 12">
    <name type="scientific">Aspergillus sydowii CBS 593.65</name>
    <dbReference type="NCBI Taxonomy" id="1036612"/>
    <lineage>
        <taxon>Eukaryota</taxon>
        <taxon>Fungi</taxon>
        <taxon>Dikarya</taxon>
        <taxon>Ascomycota</taxon>
        <taxon>Pezizomycotina</taxon>
        <taxon>Eurotiomycetes</taxon>
        <taxon>Eurotiomycetidae</taxon>
        <taxon>Eurotiales</taxon>
        <taxon>Aspergillaceae</taxon>
        <taxon>Aspergillus</taxon>
        <taxon>Aspergillus subgen. Nidulantes</taxon>
    </lineage>
</organism>
<evidence type="ECO:0000313" key="11">
    <source>
        <dbReference type="EMBL" id="OJJ57146.1"/>
    </source>
</evidence>
<evidence type="ECO:0000256" key="8">
    <source>
        <dbReference type="SAM" id="Coils"/>
    </source>
</evidence>
<dbReference type="SMART" id="SM00906">
    <property type="entry name" value="Fungal_trans"/>
    <property type="match status" value="1"/>
</dbReference>
<dbReference type="EMBL" id="KV878589">
    <property type="protein sequence ID" value="OJJ57146.1"/>
    <property type="molecule type" value="Genomic_DNA"/>
</dbReference>
<keyword evidence="7" id="KW-0539">Nucleus</keyword>
<dbReference type="PANTHER" id="PTHR31313:SF83">
    <property type="entry name" value="ZN(II)2CYS6 TRANSCRIPTION FACTOR (EUROFUNG)"/>
    <property type="match status" value="1"/>
</dbReference>
<dbReference type="Proteomes" id="UP000184356">
    <property type="component" value="Unassembled WGS sequence"/>
</dbReference>
<keyword evidence="4" id="KW-0805">Transcription regulation</keyword>
<dbReference type="CDD" id="cd12148">
    <property type="entry name" value="fungal_TF_MHR"/>
    <property type="match status" value="1"/>
</dbReference>
<evidence type="ECO:0000256" key="5">
    <source>
        <dbReference type="ARBA" id="ARBA00023125"/>
    </source>
</evidence>
<dbReference type="OrthoDB" id="2154091at2759"/>
<keyword evidence="12" id="KW-1185">Reference proteome</keyword>
<dbReference type="RefSeq" id="XP_040700952.1">
    <property type="nucleotide sequence ID" value="XM_040850501.1"/>
</dbReference>
<dbReference type="GO" id="GO:0006351">
    <property type="term" value="P:DNA-templated transcription"/>
    <property type="evidence" value="ECO:0007669"/>
    <property type="project" value="InterPro"/>
</dbReference>
<dbReference type="GO" id="GO:0008270">
    <property type="term" value="F:zinc ion binding"/>
    <property type="evidence" value="ECO:0007669"/>
    <property type="project" value="InterPro"/>
</dbReference>
<dbReference type="VEuPathDB" id="FungiDB:ASPSYDRAFT_70217"/>
<feature type="region of interest" description="Disordered" evidence="9">
    <location>
        <begin position="87"/>
        <end position="120"/>
    </location>
</feature>
<dbReference type="GO" id="GO:0000981">
    <property type="term" value="F:DNA-binding transcription factor activity, RNA polymerase II-specific"/>
    <property type="evidence" value="ECO:0007669"/>
    <property type="project" value="InterPro"/>
</dbReference>
<comment type="subcellular location">
    <subcellularLocation>
        <location evidence="1">Nucleus</location>
    </subcellularLocation>
</comment>
<proteinExistence type="predicted"/>
<protein>
    <recommendedName>
        <fullName evidence="10">Zn(2)-C6 fungal-type domain-containing protein</fullName>
    </recommendedName>
</protein>
<dbReference type="PROSITE" id="PS50048">
    <property type="entry name" value="ZN2_CY6_FUNGAL_2"/>
    <property type="match status" value="1"/>
</dbReference>
<evidence type="ECO:0000256" key="7">
    <source>
        <dbReference type="ARBA" id="ARBA00023242"/>
    </source>
</evidence>
<sequence length="790" mass="88397">MTDKSNSRKRVSLACEQCRAKRTRCDGRQPKCGSCLQKKCPCQYPQGENKRKPPSKRYVESLQAHIAVLERQLVELGEKVSRLEAGQQNVSSVGGEHSSPPSDLVDTKSSNPSSPASLRDPIEELTQRTGRLNIGEDGQLRYFGAQSNYHLLHGPIYNEATRSIQEFQEIGLATAGLLGKAVDVPQELQDHLLELYWRWQNPWLYMIHKESFMSDYRNGGRGKFCSPVLLFAIFALSSRYSDRVEVRSDPEDPHSTGNRFAEQAKILLQHECEAPTTTTVQAASLLSLRWMSENKESLGWLYMGMATRMAYNLGLNLDCAAWVASRMITEQDAEVRRITWWACYKLDKLYCLGLGRPGTTRLSDITCQKPKLEAEVEFEAWLPQGKQDHILGAHTRTITAMRYSCDHLSMISEALETIYAPGHRLSEPEAEKIVARADVAFNTLYNSLPSHLRLPSSPRTPSCPHIYQLHIQFHVHQIQLHRPLIRHRQMPSQGVEEADTHLEACRKSATIISRILKTYQDHYTLRLTPVVTVVNTFSAAVIHLMGAASPVEDIRRSAQRSLRVCVLALEQMALAWMWSRRALRAVRLLAKEWLIPDAVLISSQGDEDGNININTSLQAPMDSGLGPEPTEGGCEGIAQDIKDTSTSTSTSAYNGAPVPPSLQPSPPVPAPEYWTLDVSDMPLEGDHPVHGQPPDLTICDFSDPTYLGLDDADWLSSLNAVEGIGGSFDSTAQTDPWVASALSQYSFQDPWVGIPEPPWPVQDEIMRIRYHEHQLFGFAQDNEDLNEDPG</sequence>
<accession>A0A1L9TCK6</accession>
<dbReference type="InterPro" id="IPR001138">
    <property type="entry name" value="Zn2Cys6_DnaBD"/>
</dbReference>
<dbReference type="InterPro" id="IPR036864">
    <property type="entry name" value="Zn2-C6_fun-type_DNA-bd_sf"/>
</dbReference>
<dbReference type="GeneID" id="63766574"/>
<evidence type="ECO:0000313" key="12">
    <source>
        <dbReference type="Proteomes" id="UP000184356"/>
    </source>
</evidence>
<keyword evidence="6" id="KW-0804">Transcription</keyword>
<evidence type="ECO:0000256" key="4">
    <source>
        <dbReference type="ARBA" id="ARBA00023015"/>
    </source>
</evidence>
<feature type="compositionally biased region" description="Polar residues" evidence="9">
    <location>
        <begin position="107"/>
        <end position="116"/>
    </location>
</feature>
<name>A0A1L9TCK6_9EURO</name>
<dbReference type="InterPro" id="IPR051615">
    <property type="entry name" value="Transcr_Regulatory_Elem"/>
</dbReference>
<evidence type="ECO:0000259" key="10">
    <source>
        <dbReference type="PROSITE" id="PS50048"/>
    </source>
</evidence>
<dbReference type="Pfam" id="PF00172">
    <property type="entry name" value="Zn_clus"/>
    <property type="match status" value="1"/>
</dbReference>
<dbReference type="CDD" id="cd00067">
    <property type="entry name" value="GAL4"/>
    <property type="match status" value="1"/>
</dbReference>
<gene>
    <name evidence="11" type="ORF">ASPSYDRAFT_70217</name>
</gene>
<reference evidence="12" key="1">
    <citation type="journal article" date="2017" name="Genome Biol.">
        <title>Comparative genomics reveals high biological diversity and specific adaptations in the industrially and medically important fungal genus Aspergillus.</title>
        <authorList>
            <person name="de Vries R.P."/>
            <person name="Riley R."/>
            <person name="Wiebenga A."/>
            <person name="Aguilar-Osorio G."/>
            <person name="Amillis S."/>
            <person name="Uchima C.A."/>
            <person name="Anderluh G."/>
            <person name="Asadollahi M."/>
            <person name="Askin M."/>
            <person name="Barry K."/>
            <person name="Battaglia E."/>
            <person name="Bayram O."/>
            <person name="Benocci T."/>
            <person name="Braus-Stromeyer S.A."/>
            <person name="Caldana C."/>
            <person name="Canovas D."/>
            <person name="Cerqueira G.C."/>
            <person name="Chen F."/>
            <person name="Chen W."/>
            <person name="Choi C."/>
            <person name="Clum A."/>
            <person name="Dos Santos R.A."/>
            <person name="Damasio A.R."/>
            <person name="Diallinas G."/>
            <person name="Emri T."/>
            <person name="Fekete E."/>
            <person name="Flipphi M."/>
            <person name="Freyberg S."/>
            <person name="Gallo A."/>
            <person name="Gournas C."/>
            <person name="Habgood R."/>
            <person name="Hainaut M."/>
            <person name="Harispe M.L."/>
            <person name="Henrissat B."/>
            <person name="Hilden K.S."/>
            <person name="Hope R."/>
            <person name="Hossain A."/>
            <person name="Karabika E."/>
            <person name="Karaffa L."/>
            <person name="Karanyi Z."/>
            <person name="Krasevec N."/>
            <person name="Kuo A."/>
            <person name="Kusch H."/>
            <person name="LaButti K."/>
            <person name="Lagendijk E.L."/>
            <person name="Lapidus A."/>
            <person name="Levasseur A."/>
            <person name="Lindquist E."/>
            <person name="Lipzen A."/>
            <person name="Logrieco A.F."/>
            <person name="MacCabe A."/>
            <person name="Maekelae M.R."/>
            <person name="Malavazi I."/>
            <person name="Melin P."/>
            <person name="Meyer V."/>
            <person name="Mielnichuk N."/>
            <person name="Miskei M."/>
            <person name="Molnar A.P."/>
            <person name="Mule G."/>
            <person name="Ngan C.Y."/>
            <person name="Orejas M."/>
            <person name="Orosz E."/>
            <person name="Ouedraogo J.P."/>
            <person name="Overkamp K.M."/>
            <person name="Park H.-S."/>
            <person name="Perrone G."/>
            <person name="Piumi F."/>
            <person name="Punt P.J."/>
            <person name="Ram A.F."/>
            <person name="Ramon A."/>
            <person name="Rauscher S."/>
            <person name="Record E."/>
            <person name="Riano-Pachon D.M."/>
            <person name="Robert V."/>
            <person name="Roehrig J."/>
            <person name="Ruller R."/>
            <person name="Salamov A."/>
            <person name="Salih N.S."/>
            <person name="Samson R.A."/>
            <person name="Sandor E."/>
            <person name="Sanguinetti M."/>
            <person name="Schuetze T."/>
            <person name="Sepcic K."/>
            <person name="Shelest E."/>
            <person name="Sherlock G."/>
            <person name="Sophianopoulou V."/>
            <person name="Squina F.M."/>
            <person name="Sun H."/>
            <person name="Susca A."/>
            <person name="Todd R.B."/>
            <person name="Tsang A."/>
            <person name="Unkles S.E."/>
            <person name="van de Wiele N."/>
            <person name="van Rossen-Uffink D."/>
            <person name="Oliveira J.V."/>
            <person name="Vesth T.C."/>
            <person name="Visser J."/>
            <person name="Yu J.-H."/>
            <person name="Zhou M."/>
            <person name="Andersen M.R."/>
            <person name="Archer D.B."/>
            <person name="Baker S.E."/>
            <person name="Benoit I."/>
            <person name="Brakhage A.A."/>
            <person name="Braus G.H."/>
            <person name="Fischer R."/>
            <person name="Frisvad J.C."/>
            <person name="Goldman G.H."/>
            <person name="Houbraken J."/>
            <person name="Oakley B."/>
            <person name="Pocsi I."/>
            <person name="Scazzocchio C."/>
            <person name="Seiboth B."/>
            <person name="vanKuyk P.A."/>
            <person name="Wortman J."/>
            <person name="Dyer P.S."/>
            <person name="Grigoriev I.V."/>
        </authorList>
    </citation>
    <scope>NUCLEOTIDE SEQUENCE [LARGE SCALE GENOMIC DNA]</scope>
    <source>
        <strain evidence="12">CBS 593.65</strain>
    </source>
</reference>
<evidence type="ECO:0000256" key="1">
    <source>
        <dbReference type="ARBA" id="ARBA00004123"/>
    </source>
</evidence>
<dbReference type="GO" id="GO:0003677">
    <property type="term" value="F:DNA binding"/>
    <property type="evidence" value="ECO:0007669"/>
    <property type="project" value="UniProtKB-KW"/>
</dbReference>
<dbReference type="GO" id="GO:0005634">
    <property type="term" value="C:nucleus"/>
    <property type="evidence" value="ECO:0007669"/>
    <property type="project" value="UniProtKB-SubCell"/>
</dbReference>
<evidence type="ECO:0000256" key="6">
    <source>
        <dbReference type="ARBA" id="ARBA00023163"/>
    </source>
</evidence>
<dbReference type="Pfam" id="PF04082">
    <property type="entry name" value="Fungal_trans"/>
    <property type="match status" value="1"/>
</dbReference>
<dbReference type="SMART" id="SM00066">
    <property type="entry name" value="GAL4"/>
    <property type="match status" value="1"/>
</dbReference>
<dbReference type="AlphaFoldDB" id="A0A1L9TCK6"/>
<dbReference type="SUPFAM" id="SSF57701">
    <property type="entry name" value="Zn2/Cys6 DNA-binding domain"/>
    <property type="match status" value="1"/>
</dbReference>
<dbReference type="PROSITE" id="PS00463">
    <property type="entry name" value="ZN2_CY6_FUNGAL_1"/>
    <property type="match status" value="1"/>
</dbReference>
<evidence type="ECO:0000256" key="3">
    <source>
        <dbReference type="ARBA" id="ARBA00022833"/>
    </source>
</evidence>
<feature type="compositionally biased region" description="Pro residues" evidence="9">
    <location>
        <begin position="657"/>
        <end position="670"/>
    </location>
</feature>
<dbReference type="STRING" id="1036612.A0A1L9TCK6"/>
<dbReference type="PANTHER" id="PTHR31313">
    <property type="entry name" value="TY1 ENHANCER ACTIVATOR"/>
    <property type="match status" value="1"/>
</dbReference>
<feature type="coiled-coil region" evidence="8">
    <location>
        <begin position="59"/>
        <end position="86"/>
    </location>
</feature>
<evidence type="ECO:0000256" key="9">
    <source>
        <dbReference type="SAM" id="MobiDB-lite"/>
    </source>
</evidence>
<keyword evidence="5" id="KW-0238">DNA-binding</keyword>
<keyword evidence="8" id="KW-0175">Coiled coil</keyword>
<dbReference type="Gene3D" id="4.10.240.10">
    <property type="entry name" value="Zn(2)-C6 fungal-type DNA-binding domain"/>
    <property type="match status" value="1"/>
</dbReference>
<keyword evidence="3" id="KW-0862">Zinc</keyword>